<dbReference type="Gene3D" id="3.40.630.30">
    <property type="match status" value="1"/>
</dbReference>
<organism evidence="2 3">
    <name type="scientific">Neoroseomonas eburnea</name>
    <dbReference type="NCBI Taxonomy" id="1346889"/>
    <lineage>
        <taxon>Bacteria</taxon>
        <taxon>Pseudomonadati</taxon>
        <taxon>Pseudomonadota</taxon>
        <taxon>Alphaproteobacteria</taxon>
        <taxon>Acetobacterales</taxon>
        <taxon>Acetobacteraceae</taxon>
        <taxon>Neoroseomonas</taxon>
    </lineage>
</organism>
<reference evidence="2" key="1">
    <citation type="submission" date="2020-01" db="EMBL/GenBank/DDBJ databases">
        <authorList>
            <person name="Rat A."/>
        </authorList>
    </citation>
    <scope>NUCLEOTIDE SEQUENCE</scope>
    <source>
        <strain evidence="2">LMG 31228</strain>
    </source>
</reference>
<dbReference type="PROSITE" id="PS51186">
    <property type="entry name" value="GNAT"/>
    <property type="match status" value="1"/>
</dbReference>
<protein>
    <submittedName>
        <fullName evidence="2">N-acetyltransferase</fullName>
    </submittedName>
</protein>
<evidence type="ECO:0000259" key="1">
    <source>
        <dbReference type="PROSITE" id="PS51186"/>
    </source>
</evidence>
<accession>A0A9X9XE48</accession>
<name>A0A9X9XE48_9PROT</name>
<dbReference type="AlphaFoldDB" id="A0A9X9XE48"/>
<feature type="domain" description="N-acetyltransferase" evidence="1">
    <location>
        <begin position="4"/>
        <end position="167"/>
    </location>
</feature>
<dbReference type="EMBL" id="JAAEDL010000015">
    <property type="protein sequence ID" value="MBR0681984.1"/>
    <property type="molecule type" value="Genomic_DNA"/>
</dbReference>
<gene>
    <name evidence="2" type="ORF">GXW74_15925</name>
</gene>
<dbReference type="PANTHER" id="PTHR43072:SF8">
    <property type="entry name" value="ACYLTRANSFERASE FABY-RELATED"/>
    <property type="match status" value="1"/>
</dbReference>
<dbReference type="InterPro" id="IPR000182">
    <property type="entry name" value="GNAT_dom"/>
</dbReference>
<dbReference type="PANTHER" id="PTHR43072">
    <property type="entry name" value="N-ACETYLTRANSFERASE"/>
    <property type="match status" value="1"/>
</dbReference>
<dbReference type="GO" id="GO:0016747">
    <property type="term" value="F:acyltransferase activity, transferring groups other than amino-acyl groups"/>
    <property type="evidence" value="ECO:0007669"/>
    <property type="project" value="InterPro"/>
</dbReference>
<dbReference type="CDD" id="cd04301">
    <property type="entry name" value="NAT_SF"/>
    <property type="match status" value="1"/>
</dbReference>
<dbReference type="RefSeq" id="WP_211847518.1">
    <property type="nucleotide sequence ID" value="NZ_JAAEDL010000015.1"/>
</dbReference>
<evidence type="ECO:0000313" key="3">
    <source>
        <dbReference type="Proteomes" id="UP001138709"/>
    </source>
</evidence>
<dbReference type="Proteomes" id="UP001138709">
    <property type="component" value="Unassembled WGS sequence"/>
</dbReference>
<dbReference type="Pfam" id="PF00583">
    <property type="entry name" value="Acetyltransf_1"/>
    <property type="match status" value="1"/>
</dbReference>
<keyword evidence="3" id="KW-1185">Reference proteome</keyword>
<evidence type="ECO:0000313" key="2">
    <source>
        <dbReference type="EMBL" id="MBR0681984.1"/>
    </source>
</evidence>
<dbReference type="SUPFAM" id="SSF55729">
    <property type="entry name" value="Acyl-CoA N-acyltransferases (Nat)"/>
    <property type="match status" value="1"/>
</dbReference>
<dbReference type="InterPro" id="IPR016181">
    <property type="entry name" value="Acyl_CoA_acyltransferase"/>
</dbReference>
<comment type="caution">
    <text evidence="2">The sequence shown here is derived from an EMBL/GenBank/DDBJ whole genome shotgun (WGS) entry which is preliminary data.</text>
</comment>
<proteinExistence type="predicted"/>
<sequence length="176" mass="18792">MTALLIRDSRDDDIPAITAIYGHWVTHGLASFELEPPDAAEMARRRTAVLAAGYPHMVAERDGRIVGYTYASAYRPRPAYRFAVENSVYVAPGATRGGTGATLLDSLIAACTAKGFRLMIAVIGDSANYASVGLHERAGFARAGLLPAVGWKHGRWVDSILMTRPLGEGATTPPHG</sequence>
<reference evidence="2" key="2">
    <citation type="journal article" date="2021" name="Syst. Appl. Microbiol.">
        <title>Roseomonas hellenica sp. nov., isolated from roots of wild-growing Alkanna tinctoria.</title>
        <authorList>
            <person name="Rat A."/>
            <person name="Naranjo H.D."/>
            <person name="Lebbe L."/>
            <person name="Cnockaert M."/>
            <person name="Krigas N."/>
            <person name="Grigoriadou K."/>
            <person name="Maloupa E."/>
            <person name="Willems A."/>
        </authorList>
    </citation>
    <scope>NUCLEOTIDE SEQUENCE</scope>
    <source>
        <strain evidence="2">LMG 31228</strain>
    </source>
</reference>